<gene>
    <name evidence="5" type="ORF">ABT58_03595</name>
</gene>
<reference evidence="5 6" key="1">
    <citation type="submission" date="2015-05" db="EMBL/GenBank/DDBJ databases">
        <title>Photobacterium galathea sp. nov.</title>
        <authorList>
            <person name="Machado H."/>
            <person name="Gram L."/>
        </authorList>
    </citation>
    <scope>NUCLEOTIDE SEQUENCE [LARGE SCALE GENOMIC DNA]</scope>
    <source>
        <strain evidence="5 6">DSM 25995</strain>
    </source>
</reference>
<keyword evidence="6" id="KW-1185">Reference proteome</keyword>
<accession>A0A0J1GS61</accession>
<dbReference type="Gene3D" id="3.30.1330.60">
    <property type="entry name" value="OmpA-like domain"/>
    <property type="match status" value="1"/>
</dbReference>
<evidence type="ECO:0000256" key="3">
    <source>
        <dbReference type="SAM" id="Phobius"/>
    </source>
</evidence>
<dbReference type="Pfam" id="PF00691">
    <property type="entry name" value="OmpA"/>
    <property type="match status" value="1"/>
</dbReference>
<dbReference type="PROSITE" id="PS51123">
    <property type="entry name" value="OMPA_2"/>
    <property type="match status" value="1"/>
</dbReference>
<dbReference type="CDD" id="cd07185">
    <property type="entry name" value="OmpA_C-like"/>
    <property type="match status" value="1"/>
</dbReference>
<feature type="region of interest" description="Disordered" evidence="2">
    <location>
        <begin position="1"/>
        <end position="30"/>
    </location>
</feature>
<dbReference type="GO" id="GO:0016020">
    <property type="term" value="C:membrane"/>
    <property type="evidence" value="ECO:0007669"/>
    <property type="project" value="UniProtKB-UniRule"/>
</dbReference>
<dbReference type="Proteomes" id="UP000036426">
    <property type="component" value="Unassembled WGS sequence"/>
</dbReference>
<dbReference type="NCBIfam" id="NF038228">
    <property type="entry name" value="IcmH_DotU_IVB"/>
    <property type="match status" value="1"/>
</dbReference>
<dbReference type="Pfam" id="PF09850">
    <property type="entry name" value="DotU"/>
    <property type="match status" value="1"/>
</dbReference>
<dbReference type="Gene3D" id="1.25.40.590">
    <property type="entry name" value="Type IV / VI secretion system, DotU"/>
    <property type="match status" value="1"/>
</dbReference>
<evidence type="ECO:0000313" key="5">
    <source>
        <dbReference type="EMBL" id="KLV02254.1"/>
    </source>
</evidence>
<keyword evidence="3" id="KW-1133">Transmembrane helix</keyword>
<comment type="caution">
    <text evidence="5">The sequence shown here is derived from an EMBL/GenBank/DDBJ whole genome shotgun (WGS) entry which is preliminary data.</text>
</comment>
<evidence type="ECO:0000256" key="1">
    <source>
        <dbReference type="PROSITE-ProRule" id="PRU00473"/>
    </source>
</evidence>
<feature type="transmembrane region" description="Helical" evidence="3">
    <location>
        <begin position="235"/>
        <end position="255"/>
    </location>
</feature>
<proteinExistence type="predicted"/>
<dbReference type="PANTHER" id="PTHR38033:SF1">
    <property type="entry name" value="DOTU FAMILY TYPE IV_VI SECRETION SYSTEM PROTEIN"/>
    <property type="match status" value="1"/>
</dbReference>
<dbReference type="InterPro" id="IPR038522">
    <property type="entry name" value="T4/T6SS_DotU_sf"/>
</dbReference>
<keyword evidence="1 3" id="KW-0472">Membrane</keyword>
<feature type="compositionally biased region" description="Polar residues" evidence="2">
    <location>
        <begin position="20"/>
        <end position="30"/>
    </location>
</feature>
<sequence length="432" mass="48411">MSEATLVKPRPGVRGKGQDTKTSGAATGSADQTLVLTKVKPSGKQRRVQPLGQNPLVEEASILLSIIGQIRSTTRHSDVSFLQQSCIEKIRDYEMRLRAQSVSGDKIEAARYCMCSFIDETVLNTVWGGQSIWSIESLLSTFHGETFGGEYFYTLLDRALADPRSNQQLLELQYLCLSLGFVGKMRLEERGIDKLENYREQVYQTLKSLHGDSEPDLSPGWKNAVLQGVEPRNEMPLWVSVSVFSVLILAMYMGFNYHINDYSNKVFNQINMLARWEPQGQPVLETADPASLRLQQLLQTEVERGSVELVELPDRVRIILKSSELFASGSAEVQEALVPVLSKIARALETTDGRILITGHTDDRPIFTSKYPSNWHLSLARATAVANRMAMGTDLHGRLWPEGLGDSKPRNANDSDENRARNRRVEIDLLFL</sequence>
<name>A0A0J1GS61_9GAMM</name>
<dbReference type="SUPFAM" id="SSF103088">
    <property type="entry name" value="OmpA-like"/>
    <property type="match status" value="1"/>
</dbReference>
<evidence type="ECO:0000256" key="2">
    <source>
        <dbReference type="SAM" id="MobiDB-lite"/>
    </source>
</evidence>
<keyword evidence="3" id="KW-0812">Transmembrane</keyword>
<feature type="region of interest" description="Disordered" evidence="2">
    <location>
        <begin position="400"/>
        <end position="419"/>
    </location>
</feature>
<dbReference type="NCBIfam" id="TIGR03350">
    <property type="entry name" value="type_VI_ompA"/>
    <property type="match status" value="1"/>
</dbReference>
<dbReference type="OrthoDB" id="345640at2"/>
<dbReference type="PANTHER" id="PTHR38033">
    <property type="entry name" value="MEMBRANE PROTEIN-RELATED"/>
    <property type="match status" value="1"/>
</dbReference>
<dbReference type="AlphaFoldDB" id="A0A0J1GS61"/>
<dbReference type="PATRIC" id="fig|754436.4.peg.760"/>
<dbReference type="RefSeq" id="WP_047873004.1">
    <property type="nucleotide sequence ID" value="NZ_BMYC01000014.1"/>
</dbReference>
<protein>
    <submittedName>
        <fullName evidence="5">Type IV secretion protein DotU</fullName>
    </submittedName>
</protein>
<dbReference type="InterPro" id="IPR006665">
    <property type="entry name" value="OmpA-like"/>
</dbReference>
<dbReference type="NCBIfam" id="TIGR03349">
    <property type="entry name" value="IV_VI_DotU"/>
    <property type="match status" value="1"/>
</dbReference>
<feature type="domain" description="OmpA-like" evidence="4">
    <location>
        <begin position="313"/>
        <end position="432"/>
    </location>
</feature>
<dbReference type="InterPro" id="IPR017733">
    <property type="entry name" value="OmpA-like_dom_proteobacteria"/>
</dbReference>
<evidence type="ECO:0000259" key="4">
    <source>
        <dbReference type="PROSITE" id="PS51123"/>
    </source>
</evidence>
<organism evidence="5 6">
    <name type="scientific">Photobacterium aphoticum</name>
    <dbReference type="NCBI Taxonomy" id="754436"/>
    <lineage>
        <taxon>Bacteria</taxon>
        <taxon>Pseudomonadati</taxon>
        <taxon>Pseudomonadota</taxon>
        <taxon>Gammaproteobacteria</taxon>
        <taxon>Vibrionales</taxon>
        <taxon>Vibrionaceae</taxon>
        <taxon>Photobacterium</taxon>
    </lineage>
</organism>
<dbReference type="InterPro" id="IPR017732">
    <property type="entry name" value="T4/T6SS_DotU"/>
</dbReference>
<dbReference type="EMBL" id="LDOV01000009">
    <property type="protein sequence ID" value="KLV02254.1"/>
    <property type="molecule type" value="Genomic_DNA"/>
</dbReference>
<evidence type="ECO:0000313" key="6">
    <source>
        <dbReference type="Proteomes" id="UP000036426"/>
    </source>
</evidence>
<dbReference type="InterPro" id="IPR036737">
    <property type="entry name" value="OmpA-like_sf"/>
</dbReference>